<evidence type="ECO:0000313" key="10">
    <source>
        <dbReference type="EMBL" id="GJE60839.1"/>
    </source>
</evidence>
<evidence type="ECO:0000256" key="5">
    <source>
        <dbReference type="ARBA" id="ARBA00022692"/>
    </source>
</evidence>
<feature type="compositionally biased region" description="Low complexity" evidence="8">
    <location>
        <begin position="486"/>
        <end position="500"/>
    </location>
</feature>
<sequence length="671" mass="71063">MATRNPEAPLVPPRPTRIAAAETPKAALASPVVIGAVVIAGLYFGREILIPIAIALLLSFVLGPLVNLLRRLRLPRPFAVGLAVLATLGIVGALATLIGVQMADLASDVPRYRDTIERKVEGLRESPVGHVTDYVANIGRALHTAGNGDKADKPAVPAEPQAAQTKAPEAAPEPKPVLVEMRQVQPGPLEMAGTLLSPTLQPLATAGIVFVVLLFVLMQREDLRDRMIRLAGSSDLHRTTVAMDDAARRLSRYFVVQLALNTGFGLVIGIGLYLIGVPNPVLWGIFSALMRFVPYIGAFLSALLPLALAAAVDPGWNMLIATAVLFLVMEPLTGQIVEPMLYGHSTGLSPFSVLVSALFWTWLWGPVGLILSTPLTVCLVVLGRHVDTLEFLDVLFGNRPALTPVENFYQRILADDPEEAQEHADLILRQCSLSAYYDEVVVRGLELAARDAARGVLTVAQKTDIRASVTELIEELDSRADRTPEPEAGGAADGPGAEPACGREAAIPFAPEPDSVPEAWARDGAVLCIAGRGFIDEAAAAILAQLLAKRGIGVRKVAFSDVARARIDAFEPGPVRMTCIVSLAISGEPTHLRRLVERLRARMPRTPVLIGLWQADGGSPAEAAAHASITADGHVSSLRSAVEAVLAAVKADAAPVAEGVRAAVRPVPAGA</sequence>
<feature type="transmembrane region" description="Helical" evidence="9">
    <location>
        <begin position="81"/>
        <end position="103"/>
    </location>
</feature>
<evidence type="ECO:0000256" key="4">
    <source>
        <dbReference type="ARBA" id="ARBA00022475"/>
    </source>
</evidence>
<keyword evidence="6 9" id="KW-1133">Transmembrane helix</keyword>
<evidence type="ECO:0000256" key="8">
    <source>
        <dbReference type="SAM" id="MobiDB-lite"/>
    </source>
</evidence>
<feature type="compositionally biased region" description="Basic and acidic residues" evidence="8">
    <location>
        <begin position="476"/>
        <end position="485"/>
    </location>
</feature>
<keyword evidence="5 9" id="KW-0812">Transmembrane</keyword>
<feature type="transmembrane region" description="Helical" evidence="9">
    <location>
        <begin position="357"/>
        <end position="382"/>
    </location>
</feature>
<feature type="transmembrane region" description="Helical" evidence="9">
    <location>
        <begin position="26"/>
        <end position="44"/>
    </location>
</feature>
<comment type="subcellular location">
    <subcellularLocation>
        <location evidence="1">Cell membrane</location>
        <topology evidence="1">Multi-pass membrane protein</topology>
    </subcellularLocation>
</comment>
<gene>
    <name evidence="10" type="ORF">MPOCJGCO_2957</name>
</gene>
<feature type="transmembrane region" description="Helical" evidence="9">
    <location>
        <begin position="281"/>
        <end position="304"/>
    </location>
</feature>
<evidence type="ECO:0000313" key="11">
    <source>
        <dbReference type="Proteomes" id="UP001055057"/>
    </source>
</evidence>
<accession>A0ABQ4U018</accession>
<dbReference type="PANTHER" id="PTHR21716:SF53">
    <property type="entry name" value="PERMEASE PERM-RELATED"/>
    <property type="match status" value="1"/>
</dbReference>
<comment type="caution">
    <text evidence="10">The sequence shown here is derived from an EMBL/GenBank/DDBJ whole genome shotgun (WGS) entry which is preliminary data.</text>
</comment>
<dbReference type="Pfam" id="PF01594">
    <property type="entry name" value="AI-2E_transport"/>
    <property type="match status" value="2"/>
</dbReference>
<evidence type="ECO:0000256" key="2">
    <source>
        <dbReference type="ARBA" id="ARBA00009773"/>
    </source>
</evidence>
<protein>
    <recommendedName>
        <fullName evidence="12">AI-2E family transporter</fullName>
    </recommendedName>
</protein>
<evidence type="ECO:0000256" key="7">
    <source>
        <dbReference type="ARBA" id="ARBA00023136"/>
    </source>
</evidence>
<feature type="region of interest" description="Disordered" evidence="8">
    <location>
        <begin position="476"/>
        <end position="502"/>
    </location>
</feature>
<keyword evidence="3" id="KW-0813">Transport</keyword>
<feature type="transmembrane region" description="Helical" evidence="9">
    <location>
        <begin position="316"/>
        <end position="337"/>
    </location>
</feature>
<feature type="transmembrane region" description="Helical" evidence="9">
    <location>
        <begin position="50"/>
        <end position="69"/>
    </location>
</feature>
<feature type="region of interest" description="Disordered" evidence="8">
    <location>
        <begin position="146"/>
        <end position="174"/>
    </location>
</feature>
<reference evidence="10" key="1">
    <citation type="journal article" date="2021" name="Front. Microbiol.">
        <title>Comprehensive Comparative Genomics and Phenotyping of Methylobacterium Species.</title>
        <authorList>
            <person name="Alessa O."/>
            <person name="Ogura Y."/>
            <person name="Fujitani Y."/>
            <person name="Takami H."/>
            <person name="Hayashi T."/>
            <person name="Sahin N."/>
            <person name="Tani A."/>
        </authorList>
    </citation>
    <scope>NUCLEOTIDE SEQUENCE</scope>
    <source>
        <strain evidence="10">DSM 23632</strain>
    </source>
</reference>
<proteinExistence type="inferred from homology"/>
<evidence type="ECO:0000256" key="3">
    <source>
        <dbReference type="ARBA" id="ARBA00022448"/>
    </source>
</evidence>
<evidence type="ECO:0000256" key="9">
    <source>
        <dbReference type="SAM" id="Phobius"/>
    </source>
</evidence>
<keyword evidence="4" id="KW-1003">Cell membrane</keyword>
<keyword evidence="7 9" id="KW-0472">Membrane</keyword>
<comment type="similarity">
    <text evidence="2">Belongs to the autoinducer-2 exporter (AI-2E) (TC 2.A.86) family.</text>
</comment>
<keyword evidence="11" id="KW-1185">Reference proteome</keyword>
<name>A0ABQ4U018_9HYPH</name>
<feature type="transmembrane region" description="Helical" evidence="9">
    <location>
        <begin position="199"/>
        <end position="218"/>
    </location>
</feature>
<dbReference type="EMBL" id="BPRB01000167">
    <property type="protein sequence ID" value="GJE60839.1"/>
    <property type="molecule type" value="Genomic_DNA"/>
</dbReference>
<dbReference type="InterPro" id="IPR002549">
    <property type="entry name" value="AI-2E-like"/>
</dbReference>
<feature type="transmembrane region" description="Helical" evidence="9">
    <location>
        <begin position="253"/>
        <end position="275"/>
    </location>
</feature>
<evidence type="ECO:0008006" key="12">
    <source>
        <dbReference type="Google" id="ProtNLM"/>
    </source>
</evidence>
<evidence type="ECO:0000256" key="1">
    <source>
        <dbReference type="ARBA" id="ARBA00004651"/>
    </source>
</evidence>
<reference evidence="10" key="2">
    <citation type="submission" date="2021-08" db="EMBL/GenBank/DDBJ databases">
        <authorList>
            <person name="Tani A."/>
            <person name="Ola A."/>
            <person name="Ogura Y."/>
            <person name="Katsura K."/>
            <person name="Hayashi T."/>
        </authorList>
    </citation>
    <scope>NUCLEOTIDE SEQUENCE</scope>
    <source>
        <strain evidence="10">DSM 23632</strain>
    </source>
</reference>
<evidence type="ECO:0000256" key="6">
    <source>
        <dbReference type="ARBA" id="ARBA00022989"/>
    </source>
</evidence>
<dbReference type="RefSeq" id="WP_238183421.1">
    <property type="nucleotide sequence ID" value="NZ_BPRB01000167.1"/>
</dbReference>
<organism evidence="10 11">
    <name type="scientific">Methylobacterium trifolii</name>
    <dbReference type="NCBI Taxonomy" id="1003092"/>
    <lineage>
        <taxon>Bacteria</taxon>
        <taxon>Pseudomonadati</taxon>
        <taxon>Pseudomonadota</taxon>
        <taxon>Alphaproteobacteria</taxon>
        <taxon>Hyphomicrobiales</taxon>
        <taxon>Methylobacteriaceae</taxon>
        <taxon>Methylobacterium</taxon>
    </lineage>
</organism>
<dbReference type="Proteomes" id="UP001055057">
    <property type="component" value="Unassembled WGS sequence"/>
</dbReference>
<dbReference type="PANTHER" id="PTHR21716">
    <property type="entry name" value="TRANSMEMBRANE PROTEIN"/>
    <property type="match status" value="1"/>
</dbReference>
<feature type="compositionally biased region" description="Low complexity" evidence="8">
    <location>
        <begin position="158"/>
        <end position="170"/>
    </location>
</feature>